<dbReference type="PROSITE" id="PS50110">
    <property type="entry name" value="RESPONSE_REGULATORY"/>
    <property type="match status" value="1"/>
</dbReference>
<feature type="domain" description="Response regulatory" evidence="2">
    <location>
        <begin position="1"/>
        <end position="103"/>
    </location>
</feature>
<evidence type="ECO:0000256" key="1">
    <source>
        <dbReference type="PROSITE-ProRule" id="PRU00169"/>
    </source>
</evidence>
<dbReference type="EMBL" id="FNCJ01000002">
    <property type="protein sequence ID" value="SDG10001.1"/>
    <property type="molecule type" value="Genomic_DNA"/>
</dbReference>
<evidence type="ECO:0000259" key="2">
    <source>
        <dbReference type="PROSITE" id="PS50110"/>
    </source>
</evidence>
<reference evidence="3 4" key="1">
    <citation type="submission" date="2016-10" db="EMBL/GenBank/DDBJ databases">
        <authorList>
            <person name="de Groot N.N."/>
        </authorList>
    </citation>
    <scope>NUCLEOTIDE SEQUENCE [LARGE SCALE GENOMIC DNA]</scope>
    <source>
        <strain evidence="3 4">LMG 2247</strain>
    </source>
</reference>
<name>A0A1G7RGX6_9BURK</name>
<dbReference type="Proteomes" id="UP000199706">
    <property type="component" value="Unassembled WGS sequence"/>
</dbReference>
<dbReference type="InterPro" id="IPR001789">
    <property type="entry name" value="Sig_transdc_resp-reg_receiver"/>
</dbReference>
<dbReference type="GO" id="GO:0000160">
    <property type="term" value="P:phosphorelay signal transduction system"/>
    <property type="evidence" value="ECO:0007669"/>
    <property type="project" value="InterPro"/>
</dbReference>
<evidence type="ECO:0000313" key="3">
    <source>
        <dbReference type="EMBL" id="SDG10001.1"/>
    </source>
</evidence>
<comment type="caution">
    <text evidence="1">Lacks conserved residue(s) required for the propagation of feature annotation.</text>
</comment>
<dbReference type="AlphaFoldDB" id="A0A1G7RGX6"/>
<dbReference type="Pfam" id="PF00072">
    <property type="entry name" value="Response_reg"/>
    <property type="match status" value="1"/>
</dbReference>
<proteinExistence type="predicted"/>
<dbReference type="InterPro" id="IPR011006">
    <property type="entry name" value="CheY-like_superfamily"/>
</dbReference>
<dbReference type="SUPFAM" id="SSF52172">
    <property type="entry name" value="CheY-like"/>
    <property type="match status" value="1"/>
</dbReference>
<gene>
    <name evidence="3" type="ORF">SAMN05216466_102103</name>
</gene>
<evidence type="ECO:0000313" key="4">
    <source>
        <dbReference type="Proteomes" id="UP000199706"/>
    </source>
</evidence>
<protein>
    <submittedName>
        <fullName evidence="3">Response regulator receiver domain-containing protein</fullName>
    </submittedName>
</protein>
<organism evidence="3 4">
    <name type="scientific">Paraburkholderia phenazinium</name>
    <dbReference type="NCBI Taxonomy" id="60549"/>
    <lineage>
        <taxon>Bacteria</taxon>
        <taxon>Pseudomonadati</taxon>
        <taxon>Pseudomonadota</taxon>
        <taxon>Betaproteobacteria</taxon>
        <taxon>Burkholderiales</taxon>
        <taxon>Burkholderiaceae</taxon>
        <taxon>Paraburkholderia</taxon>
    </lineage>
</organism>
<sequence length="119" mass="12664">MATLLGSIEGVEIVGEAEETGVALAGIEASAADLVVLEWHLTGSTGMDLLARLAERTTPVIAMVLSNHSGTCFRQACLSSGAHYFFDKTSEFELARNTIERIANERCARGFADTGAHHV</sequence>
<dbReference type="Gene3D" id="3.40.50.2300">
    <property type="match status" value="1"/>
</dbReference>
<accession>A0A1G7RGX6</accession>